<feature type="compositionally biased region" description="Basic and acidic residues" evidence="1">
    <location>
        <begin position="1"/>
        <end position="14"/>
    </location>
</feature>
<evidence type="ECO:0000256" key="1">
    <source>
        <dbReference type="SAM" id="MobiDB-lite"/>
    </source>
</evidence>
<evidence type="ECO:0000313" key="2">
    <source>
        <dbReference type="EMBL" id="MCL9818330.1"/>
    </source>
</evidence>
<keyword evidence="2" id="KW-0614">Plasmid</keyword>
<proteinExistence type="predicted"/>
<protein>
    <submittedName>
        <fullName evidence="2">Uncharacterized protein</fullName>
    </submittedName>
</protein>
<dbReference type="Proteomes" id="UP001203207">
    <property type="component" value="Unassembled WGS sequence"/>
</dbReference>
<geneLocation type="plasmid" evidence="2">
    <name>pAArc-St2</name>
</geneLocation>
<dbReference type="RefSeq" id="WP_250586022.1">
    <property type="nucleotide sequence ID" value="NZ_JAKRVX010000010.1"/>
</dbReference>
<dbReference type="EMBL" id="JAKRVX010000010">
    <property type="protein sequence ID" value="MCL9818330.1"/>
    <property type="molecule type" value="Genomic_DNA"/>
</dbReference>
<comment type="caution">
    <text evidence="2">The sequence shown here is derived from an EMBL/GenBank/DDBJ whole genome shotgun (WGS) entry which is preliminary data.</text>
</comment>
<gene>
    <name evidence="2" type="ORF">AArcSt2_15415</name>
</gene>
<reference evidence="2" key="1">
    <citation type="journal article" date="2022" name="Syst. Appl. Microbiol.">
        <title>Natronocalculus amylovorans gen. nov., sp. nov., and Natranaeroarchaeum aerophilus sp. nov., dominant culturable amylolytic natronoarchaea from hypersaline soda lakes in southwestern Siberia.</title>
        <authorList>
            <person name="Sorokin D.Y."/>
            <person name="Elcheninov A.G."/>
            <person name="Khizhniak T.V."/>
            <person name="Koenen M."/>
            <person name="Bale N.J."/>
            <person name="Damste J.S.S."/>
            <person name="Kublanov I.V."/>
        </authorList>
    </citation>
    <scope>NUCLEOTIDE SEQUENCE</scope>
    <source>
        <strain evidence="2">AArc-St2</strain>
    </source>
</reference>
<evidence type="ECO:0000313" key="3">
    <source>
        <dbReference type="Proteomes" id="UP001203207"/>
    </source>
</evidence>
<accession>A0AAE3G0Y7</accession>
<name>A0AAE3G0Y7_9EURY</name>
<feature type="region of interest" description="Disordered" evidence="1">
    <location>
        <begin position="1"/>
        <end position="20"/>
    </location>
</feature>
<reference evidence="2" key="2">
    <citation type="submission" date="2022-02" db="EMBL/GenBank/DDBJ databases">
        <authorList>
            <person name="Elcheninov A.G."/>
            <person name="Sorokin D.Y."/>
            <person name="Kublanov I.V."/>
        </authorList>
    </citation>
    <scope>NUCLEOTIDE SEQUENCE</scope>
    <source>
        <strain evidence="2">AArc-St2</strain>
        <plasmid evidence="2">pAArc-St2</plasmid>
    </source>
</reference>
<organism evidence="2 3">
    <name type="scientific">Natronocalculus amylovorans</name>
    <dbReference type="NCBI Taxonomy" id="2917812"/>
    <lineage>
        <taxon>Archaea</taxon>
        <taxon>Methanobacteriati</taxon>
        <taxon>Methanobacteriota</taxon>
        <taxon>Stenosarchaea group</taxon>
        <taxon>Halobacteria</taxon>
        <taxon>Halobacteriales</taxon>
        <taxon>Haloferacaceae</taxon>
        <taxon>Natronocalculus</taxon>
    </lineage>
</organism>
<dbReference type="AlphaFoldDB" id="A0AAE3G0Y7"/>
<sequence>MHSPREQLLDKYESVENEEWMAEPEAVEAVEDELESIEAELMDLTSHGAFRKYLVRYIKEEKRRYKQGDVSEPLCDCGDIYCDLRRGTLPAAFRSGGIDSDSIDEFLLQHEGDGRVLTDAHKHYSKQLGELKTRLRVVHRKLIENGDH</sequence>
<keyword evidence="3" id="KW-1185">Reference proteome</keyword>